<dbReference type="AlphaFoldDB" id="A0A2N9HKL6"/>
<organism evidence="2">
    <name type="scientific">Fagus sylvatica</name>
    <name type="common">Beechnut</name>
    <dbReference type="NCBI Taxonomy" id="28930"/>
    <lineage>
        <taxon>Eukaryota</taxon>
        <taxon>Viridiplantae</taxon>
        <taxon>Streptophyta</taxon>
        <taxon>Embryophyta</taxon>
        <taxon>Tracheophyta</taxon>
        <taxon>Spermatophyta</taxon>
        <taxon>Magnoliopsida</taxon>
        <taxon>eudicotyledons</taxon>
        <taxon>Gunneridae</taxon>
        <taxon>Pentapetalae</taxon>
        <taxon>rosids</taxon>
        <taxon>fabids</taxon>
        <taxon>Fagales</taxon>
        <taxon>Fagaceae</taxon>
        <taxon>Fagus</taxon>
    </lineage>
</organism>
<gene>
    <name evidence="1" type="ORF">FSB_LOCUS26044</name>
    <name evidence="2" type="ORF">FSB_LOCUS42609</name>
</gene>
<name>A0A2N9HKL6_FAGSY</name>
<evidence type="ECO:0008006" key="3">
    <source>
        <dbReference type="Google" id="ProtNLM"/>
    </source>
</evidence>
<dbReference type="EMBL" id="OIVN01001840">
    <property type="protein sequence ID" value="SPC98162.1"/>
    <property type="molecule type" value="Genomic_DNA"/>
</dbReference>
<accession>A0A2N9HKL6</accession>
<evidence type="ECO:0000313" key="2">
    <source>
        <dbReference type="EMBL" id="SPD14727.1"/>
    </source>
</evidence>
<protein>
    <recommendedName>
        <fullName evidence="3">COI1 F-box domain-containing protein</fullName>
    </recommendedName>
</protein>
<sequence length="113" mass="12729">MESKSVCINEALREDELRAILGKLESDKDKEAFGLVCKKWLYLQSTERKRLAARAGTHMLRKMAARFTKVVELDLSQSPSRSFSPGLTDSDLSVIARGFTCLRLLSLYNCKVS</sequence>
<proteinExistence type="predicted"/>
<reference evidence="2" key="1">
    <citation type="submission" date="2018-02" db="EMBL/GenBank/DDBJ databases">
        <authorList>
            <person name="Cohen D.B."/>
            <person name="Kent A.D."/>
        </authorList>
    </citation>
    <scope>NUCLEOTIDE SEQUENCE</scope>
</reference>
<dbReference type="EMBL" id="OIVN01003982">
    <property type="protein sequence ID" value="SPD14727.1"/>
    <property type="molecule type" value="Genomic_DNA"/>
</dbReference>
<evidence type="ECO:0000313" key="1">
    <source>
        <dbReference type="EMBL" id="SPC98162.1"/>
    </source>
</evidence>